<protein>
    <submittedName>
        <fullName evidence="1">Uncharacterized protein</fullName>
    </submittedName>
</protein>
<comment type="caution">
    <text evidence="1">The sequence shown here is derived from an EMBL/GenBank/DDBJ whole genome shotgun (WGS) entry which is preliminary data.</text>
</comment>
<dbReference type="AlphaFoldDB" id="A0A0W8CWK9"/>
<evidence type="ECO:0000313" key="1">
    <source>
        <dbReference type="EMBL" id="KUF88542.1"/>
    </source>
</evidence>
<reference evidence="1 2" key="1">
    <citation type="submission" date="2015-11" db="EMBL/GenBank/DDBJ databases">
        <title>Genomes and virulence difference between two physiological races of Phytophthora nicotianae.</title>
        <authorList>
            <person name="Liu H."/>
            <person name="Ma X."/>
            <person name="Yu H."/>
            <person name="Fang D."/>
            <person name="Li Y."/>
            <person name="Wang X."/>
            <person name="Wang W."/>
            <person name="Dong Y."/>
            <person name="Xiao B."/>
        </authorList>
    </citation>
    <scope>NUCLEOTIDE SEQUENCE [LARGE SCALE GENOMIC DNA]</scope>
    <source>
        <strain evidence="2">race 1</strain>
    </source>
</reference>
<organism evidence="1 2">
    <name type="scientific">Phytophthora nicotianae</name>
    <name type="common">Potato buckeye rot agent</name>
    <name type="synonym">Phytophthora parasitica</name>
    <dbReference type="NCBI Taxonomy" id="4792"/>
    <lineage>
        <taxon>Eukaryota</taxon>
        <taxon>Sar</taxon>
        <taxon>Stramenopiles</taxon>
        <taxon>Oomycota</taxon>
        <taxon>Peronosporomycetes</taxon>
        <taxon>Peronosporales</taxon>
        <taxon>Peronosporaceae</taxon>
        <taxon>Phytophthora</taxon>
    </lineage>
</organism>
<name>A0A0W8CWK9_PHYNI</name>
<gene>
    <name evidence="1" type="ORF">AM588_10001846</name>
</gene>
<evidence type="ECO:0000313" key="2">
    <source>
        <dbReference type="Proteomes" id="UP000054636"/>
    </source>
</evidence>
<dbReference type="EMBL" id="LNFP01000950">
    <property type="protein sequence ID" value="KUF88542.1"/>
    <property type="molecule type" value="Genomic_DNA"/>
</dbReference>
<sequence>MLRNALDAYGDEDTSLSKWNARKKQAVAEGKWTWKDSVVNANAAIKSRFDKEEVQTTVKARFGDVTAAMEEEMSSTIHVDQHGGQLLGLNDRHEGQCCWRHHAFKHGIKDDYDSPSCATPVALTVTEVGSTRRPKLSQRTIWLGPYVVCRNLEAKLGIAPTTLSNPKTCSVHDTPVQLCTTCFLQQRQPVSPFRLYSALATGVESGSNSLRIEAEATEEEEYLIFRDDDEEFCPAVNIWGVFTLTIPSKRKVKGKVILPDPLSSVLYIKVTTICRDAVGEAWIFGYVLAHRKRSLARNDEDEHEVVPDKDRGLCLHYSAKSWALHRSTIAPGMFSIGNITQRMEMKVTRLVSRRQAKEAMDFREICFVDQVIHPK</sequence>
<dbReference type="Proteomes" id="UP000054636">
    <property type="component" value="Unassembled WGS sequence"/>
</dbReference>
<proteinExistence type="predicted"/>
<accession>A0A0W8CWK9</accession>